<evidence type="ECO:0000313" key="2">
    <source>
        <dbReference type="EMBL" id="CAH1792645.1"/>
    </source>
</evidence>
<dbReference type="Gene3D" id="3.30.460.90">
    <property type="match status" value="1"/>
</dbReference>
<evidence type="ECO:0000256" key="1">
    <source>
        <dbReference type="SAM" id="MobiDB-lite"/>
    </source>
</evidence>
<dbReference type="Proteomes" id="UP000749559">
    <property type="component" value="Unassembled WGS sequence"/>
</dbReference>
<dbReference type="EMBL" id="CAIIXF020000008">
    <property type="protein sequence ID" value="CAH1792645.1"/>
    <property type="molecule type" value="Genomic_DNA"/>
</dbReference>
<accession>A0A8S4PHY6</accession>
<dbReference type="OrthoDB" id="6160741at2759"/>
<dbReference type="AlphaFoldDB" id="A0A8S4PHY6"/>
<proteinExistence type="predicted"/>
<feature type="region of interest" description="Disordered" evidence="1">
    <location>
        <begin position="537"/>
        <end position="571"/>
    </location>
</feature>
<sequence length="571" mass="66546">MEELTLSAQHLYNLIKLDYEATDVQQQKYFIEHIVDIIATKVGELYPVYRTHPKIPHGSFYQRTKIEQAREFDFLHPFVFSENKGIRIQNKSTFPTSSPDATEVYITSYLKNILSQPKENHNLLQYADYTINKRLNPIPDILETLHKAVSDALIELDSDSECHIVYRGECDLKRSKIEFLEVGETDPHILSLNEVALDANDFGPCITLAIGGPLCISHVDMTFCIEDLKMNSEREWRERYFVLLRYGFLQNNWLRTYYKPGYKELDEHHTKILVLMKKCFVECKKYQYDSTYTSHVLRTLVLSHHQVCEDETSLGRCFYKVAIHVLRMAIQDPEDNEKLYISSEWLGSLKNVTYPVGVSIINEGSNLFPTDLLFTLSLYILVQFMRYPHTVDSLCTTKLISVFIQVICKYSSAALKIQVGGILQTEVESYESEILIERVHNFLFELRYMRYKGGAINSILSHPPLPYIPYCPDPEQPIRISLTGKIEKICKEEERGEWEMWRHTIEQNIGLTRFMELRKHQKNIRKWEQIRRQEISHLAKENNASRGNKTPGESYTRGDQTSRISHTPGGY</sequence>
<comment type="caution">
    <text evidence="2">The sequence shown here is derived from an EMBL/GenBank/DDBJ whole genome shotgun (WGS) entry which is preliminary data.</text>
</comment>
<organism evidence="2 3">
    <name type="scientific">Owenia fusiformis</name>
    <name type="common">Polychaete worm</name>
    <dbReference type="NCBI Taxonomy" id="6347"/>
    <lineage>
        <taxon>Eukaryota</taxon>
        <taxon>Metazoa</taxon>
        <taxon>Spiralia</taxon>
        <taxon>Lophotrochozoa</taxon>
        <taxon>Annelida</taxon>
        <taxon>Polychaeta</taxon>
        <taxon>Sedentaria</taxon>
        <taxon>Canalipalpata</taxon>
        <taxon>Sabellida</taxon>
        <taxon>Oweniida</taxon>
        <taxon>Oweniidae</taxon>
        <taxon>Owenia</taxon>
    </lineage>
</organism>
<feature type="compositionally biased region" description="Polar residues" evidence="1">
    <location>
        <begin position="542"/>
        <end position="565"/>
    </location>
</feature>
<keyword evidence="3" id="KW-1185">Reference proteome</keyword>
<evidence type="ECO:0000313" key="3">
    <source>
        <dbReference type="Proteomes" id="UP000749559"/>
    </source>
</evidence>
<protein>
    <submittedName>
        <fullName evidence="2">Uncharacterized protein</fullName>
    </submittedName>
</protein>
<reference evidence="2" key="1">
    <citation type="submission" date="2022-03" db="EMBL/GenBank/DDBJ databases">
        <authorList>
            <person name="Martin C."/>
        </authorList>
    </citation>
    <scope>NUCLEOTIDE SEQUENCE</scope>
</reference>
<gene>
    <name evidence="2" type="ORF">OFUS_LOCUS17590</name>
</gene>
<name>A0A8S4PHY6_OWEFU</name>